<gene>
    <name evidence="2" type="ORF">THIARS_70799</name>
</gene>
<dbReference type="Proteomes" id="UP000214566">
    <property type="component" value="Unassembled WGS sequence"/>
</dbReference>
<accession>A0A238D7I1</accession>
<keyword evidence="1" id="KW-0732">Signal</keyword>
<keyword evidence="3" id="KW-1185">Reference proteome</keyword>
<dbReference type="InterPro" id="IPR051200">
    <property type="entry name" value="Host-pathogen_enzymatic-act"/>
</dbReference>
<dbReference type="SUPFAM" id="SSF50998">
    <property type="entry name" value="Quinoprotein alcohol dehydrogenase-like"/>
    <property type="match status" value="1"/>
</dbReference>
<dbReference type="OrthoDB" id="7767057at2"/>
<evidence type="ECO:0000313" key="2">
    <source>
        <dbReference type="EMBL" id="SBP89179.1"/>
    </source>
</evidence>
<feature type="chain" id="PRO_5011218840" evidence="1">
    <location>
        <begin position="23"/>
        <end position="346"/>
    </location>
</feature>
<dbReference type="RefSeq" id="WP_094161310.1">
    <property type="nucleotide sequence ID" value="NZ_LT592171.1"/>
</dbReference>
<feature type="signal peptide" evidence="1">
    <location>
        <begin position="1"/>
        <end position="22"/>
    </location>
</feature>
<evidence type="ECO:0000313" key="3">
    <source>
        <dbReference type="Proteomes" id="UP000214566"/>
    </source>
</evidence>
<name>A0A238D7I1_THIDL</name>
<dbReference type="AlphaFoldDB" id="A0A238D7I1"/>
<proteinExistence type="predicted"/>
<sequence>MKPRLRLSSLALLALMAVAAPAAPAYASPAGASAFLVGAFQAPPMGGGPGKMAVVRWPGNAAHVLNFGQAGTPKGNSFFVGVNAQDHQVFIPSLAGTTDVIDLRTDKPVGQFKSIPGGRVAVVSPDHRLVFVLSGKALAAYATRDDVLRYEIPVGGNALAFNADASHLYVGGNMDTAITDIDPSTGQILRRIPIGHSGDLVWAHGLLFSADIQSGVMTAFNPVTNQIVNMRTSEVDPNFAYNKIPAATAGFMQLAVSPRQDIVYAAGFSGHILRFSTIGPRYLGEVKVAVGKEGPNKLSGLAVLPHGTKAITTIENRHESVVVDLRTGQVLKRLPGIASNRWVLAR</sequence>
<dbReference type="EMBL" id="FLMQ01000056">
    <property type="protein sequence ID" value="SBP89179.1"/>
    <property type="molecule type" value="Genomic_DNA"/>
</dbReference>
<dbReference type="InterPro" id="IPR015943">
    <property type="entry name" value="WD40/YVTN_repeat-like_dom_sf"/>
</dbReference>
<dbReference type="PANTHER" id="PTHR47197">
    <property type="entry name" value="PROTEIN NIRF"/>
    <property type="match status" value="1"/>
</dbReference>
<dbReference type="PANTHER" id="PTHR47197:SF3">
    <property type="entry name" value="DIHYDRO-HEME D1 DEHYDROGENASE"/>
    <property type="match status" value="1"/>
</dbReference>
<dbReference type="InterPro" id="IPR011047">
    <property type="entry name" value="Quinoprotein_ADH-like_sf"/>
</dbReference>
<organism evidence="2 3">
    <name type="scientific">Thiomonas delicata</name>
    <name type="common">Thiomonas cuprina</name>
    <dbReference type="NCBI Taxonomy" id="364030"/>
    <lineage>
        <taxon>Bacteria</taxon>
        <taxon>Pseudomonadati</taxon>
        <taxon>Pseudomonadota</taxon>
        <taxon>Betaproteobacteria</taxon>
        <taxon>Burkholderiales</taxon>
        <taxon>Thiomonas</taxon>
    </lineage>
</organism>
<reference evidence="2 3" key="1">
    <citation type="submission" date="2016-06" db="EMBL/GenBank/DDBJ databases">
        <authorList>
            <person name="Kjaerup R.B."/>
            <person name="Dalgaard T.S."/>
            <person name="Juul-Madsen H.R."/>
        </authorList>
    </citation>
    <scope>NUCLEOTIDE SEQUENCE [LARGE SCALE GENOMIC DNA]</scope>
    <source>
        <strain evidence="2 3">DSM 16361</strain>
    </source>
</reference>
<protein>
    <submittedName>
        <fullName evidence="2">Uncharacterized protein</fullName>
    </submittedName>
</protein>
<dbReference type="Gene3D" id="2.130.10.10">
    <property type="entry name" value="YVTN repeat-like/Quinoprotein amine dehydrogenase"/>
    <property type="match status" value="1"/>
</dbReference>
<evidence type="ECO:0000256" key="1">
    <source>
        <dbReference type="SAM" id="SignalP"/>
    </source>
</evidence>